<evidence type="ECO:0000313" key="2">
    <source>
        <dbReference type="Proteomes" id="UP001057474"/>
    </source>
</evidence>
<dbReference type="EMBL" id="CP071527">
    <property type="protein sequence ID" value="USQ15178.1"/>
    <property type="molecule type" value="Genomic_DNA"/>
</dbReference>
<name>A0ABY4YBZ9_9GAMM</name>
<organism evidence="1 2">
    <name type="scientific">Legionella lytica</name>
    <dbReference type="NCBI Taxonomy" id="96232"/>
    <lineage>
        <taxon>Bacteria</taxon>
        <taxon>Pseudomonadati</taxon>
        <taxon>Pseudomonadota</taxon>
        <taxon>Gammaproteobacteria</taxon>
        <taxon>Legionellales</taxon>
        <taxon>Legionellaceae</taxon>
        <taxon>Legionella</taxon>
    </lineage>
</organism>
<evidence type="ECO:0000313" key="1">
    <source>
        <dbReference type="EMBL" id="USQ15178.1"/>
    </source>
</evidence>
<dbReference type="RefSeq" id="WP_407658990.1">
    <property type="nucleotide sequence ID" value="NZ_CP071527.1"/>
</dbReference>
<sequence length="33" mass="3711">MKKAYYKLALTLHRDRNEGVDTTAGYRGQAAVI</sequence>
<proteinExistence type="predicted"/>
<keyword evidence="2" id="KW-1185">Reference proteome</keyword>
<gene>
    <name evidence="1" type="ORF">J2N86_08925</name>
</gene>
<evidence type="ECO:0008006" key="3">
    <source>
        <dbReference type="Google" id="ProtNLM"/>
    </source>
</evidence>
<accession>A0ABY4YBZ9</accession>
<protein>
    <recommendedName>
        <fullName evidence="3">J domain-containing protein</fullName>
    </recommendedName>
</protein>
<dbReference type="Proteomes" id="UP001057474">
    <property type="component" value="Chromosome"/>
</dbReference>
<reference evidence="1" key="1">
    <citation type="submission" date="2021-03" db="EMBL/GenBank/DDBJ databases">
        <title>Legionella lytica PCM 2298.</title>
        <authorList>
            <person name="Koper P."/>
        </authorList>
    </citation>
    <scope>NUCLEOTIDE SEQUENCE</scope>
    <source>
        <strain evidence="1">PCM 2298</strain>
    </source>
</reference>